<dbReference type="InterPro" id="IPR002560">
    <property type="entry name" value="Transposase_DDE"/>
</dbReference>
<evidence type="ECO:0000313" key="2">
    <source>
        <dbReference type="EMBL" id="MCQ5060657.1"/>
    </source>
</evidence>
<protein>
    <submittedName>
        <fullName evidence="2">Transposase</fullName>
    </submittedName>
</protein>
<sequence length="171" mass="20674">MLKKFNWLLFSNNNKIFDENNEKKYNRVLARYCNYSDLYTYMLEIDDELEKACELKEDIVQFYTNCNYDNAKKALEQIITDFRSCPVEEMSPFANTLTNWKTEIINSFIIVDDKSKRRMNTAIVENRNKTIKLIKHASNGYLNWERFRNRILFSLNDDTTYYFTCIRKDRN</sequence>
<dbReference type="RefSeq" id="WP_256179177.1">
    <property type="nucleotide sequence ID" value="NZ_JAJDKX010000001.1"/>
</dbReference>
<gene>
    <name evidence="2" type="ORF">NE542_02245</name>
</gene>
<dbReference type="EMBL" id="JANGBO010000001">
    <property type="protein sequence ID" value="MCQ5060657.1"/>
    <property type="molecule type" value="Genomic_DNA"/>
</dbReference>
<reference evidence="2" key="1">
    <citation type="submission" date="2022-06" db="EMBL/GenBank/DDBJ databases">
        <title>Isolation of gut microbiota from human fecal samples.</title>
        <authorList>
            <person name="Pamer E.G."/>
            <person name="Barat B."/>
            <person name="Waligurski E."/>
            <person name="Medina S."/>
            <person name="Paddock L."/>
            <person name="Mostad J."/>
        </authorList>
    </citation>
    <scope>NUCLEOTIDE SEQUENCE</scope>
    <source>
        <strain evidence="2">DFI.6.24</strain>
    </source>
</reference>
<dbReference type="Pfam" id="PF01610">
    <property type="entry name" value="DDE_Tnp_ISL3"/>
    <property type="match status" value="1"/>
</dbReference>
<organism evidence="2 3">
    <name type="scientific">Faecalibacillus intestinalis</name>
    <dbReference type="NCBI Taxonomy" id="1982626"/>
    <lineage>
        <taxon>Bacteria</taxon>
        <taxon>Bacillati</taxon>
        <taxon>Bacillota</taxon>
        <taxon>Erysipelotrichia</taxon>
        <taxon>Erysipelotrichales</taxon>
        <taxon>Coprobacillaceae</taxon>
        <taxon>Faecalibacillus</taxon>
    </lineage>
</organism>
<feature type="domain" description="Transposase IS204/IS1001/IS1096/IS1165 DDE" evidence="1">
    <location>
        <begin position="2"/>
        <end position="151"/>
    </location>
</feature>
<accession>A0AAP2UG61</accession>
<evidence type="ECO:0000313" key="3">
    <source>
        <dbReference type="Proteomes" id="UP001204814"/>
    </source>
</evidence>
<name>A0AAP2UG61_9FIRM</name>
<dbReference type="AlphaFoldDB" id="A0AAP2UG61"/>
<proteinExistence type="predicted"/>
<dbReference type="Proteomes" id="UP001204814">
    <property type="component" value="Unassembled WGS sequence"/>
</dbReference>
<evidence type="ECO:0000259" key="1">
    <source>
        <dbReference type="Pfam" id="PF01610"/>
    </source>
</evidence>
<comment type="caution">
    <text evidence="2">The sequence shown here is derived from an EMBL/GenBank/DDBJ whole genome shotgun (WGS) entry which is preliminary data.</text>
</comment>